<feature type="chain" id="PRO_5036926708" evidence="1">
    <location>
        <begin position="36"/>
        <end position="160"/>
    </location>
</feature>
<accession>A0A917PNV0</accession>
<dbReference type="EMBL" id="BMOE01000014">
    <property type="protein sequence ID" value="GGJ85345.1"/>
    <property type="molecule type" value="Genomic_DNA"/>
</dbReference>
<name>A0A917PNV0_9DEIO</name>
<evidence type="ECO:0000313" key="3">
    <source>
        <dbReference type="Proteomes" id="UP000635726"/>
    </source>
</evidence>
<gene>
    <name evidence="2" type="ORF">GCM10008939_31560</name>
</gene>
<evidence type="ECO:0000256" key="1">
    <source>
        <dbReference type="SAM" id="SignalP"/>
    </source>
</evidence>
<proteinExistence type="predicted"/>
<keyword evidence="1" id="KW-0732">Signal</keyword>
<comment type="caution">
    <text evidence="2">The sequence shown here is derived from an EMBL/GenBank/DDBJ whole genome shotgun (WGS) entry which is preliminary data.</text>
</comment>
<dbReference type="AlphaFoldDB" id="A0A917PNV0"/>
<dbReference type="Proteomes" id="UP000635726">
    <property type="component" value="Unassembled WGS sequence"/>
</dbReference>
<reference evidence="2" key="1">
    <citation type="journal article" date="2014" name="Int. J. Syst. Evol. Microbiol.">
        <title>Complete genome sequence of Corynebacterium casei LMG S-19264T (=DSM 44701T), isolated from a smear-ripened cheese.</title>
        <authorList>
            <consortium name="US DOE Joint Genome Institute (JGI-PGF)"/>
            <person name="Walter F."/>
            <person name="Albersmeier A."/>
            <person name="Kalinowski J."/>
            <person name="Ruckert C."/>
        </authorList>
    </citation>
    <scope>NUCLEOTIDE SEQUENCE</scope>
    <source>
        <strain evidence="2">JCM 14371</strain>
    </source>
</reference>
<feature type="signal peptide" evidence="1">
    <location>
        <begin position="1"/>
        <end position="35"/>
    </location>
</feature>
<sequence length="160" mass="16623">MTHELRTPSTPWARRTAALAVGLAALTLAMPGASAHEIARDGNVGGLLHIEPDDAPVVGRANAFYFEVNQKGGTPVLLTQCACTLSVYAGGVRAGATPLSRPRLTQAKGELKGVLNFPTPGAYTLVLNGTPRAGATFGKFKLSWVVRADVAGTGGMDMNH</sequence>
<organism evidence="2 3">
    <name type="scientific">Deinococcus aquiradiocola</name>
    <dbReference type="NCBI Taxonomy" id="393059"/>
    <lineage>
        <taxon>Bacteria</taxon>
        <taxon>Thermotogati</taxon>
        <taxon>Deinococcota</taxon>
        <taxon>Deinococci</taxon>
        <taxon>Deinococcales</taxon>
        <taxon>Deinococcaceae</taxon>
        <taxon>Deinococcus</taxon>
    </lineage>
</organism>
<keyword evidence="3" id="KW-1185">Reference proteome</keyword>
<reference evidence="2" key="2">
    <citation type="submission" date="2020-09" db="EMBL/GenBank/DDBJ databases">
        <authorList>
            <person name="Sun Q."/>
            <person name="Ohkuma M."/>
        </authorList>
    </citation>
    <scope>NUCLEOTIDE SEQUENCE</scope>
    <source>
        <strain evidence="2">JCM 14371</strain>
    </source>
</reference>
<evidence type="ECO:0000313" key="2">
    <source>
        <dbReference type="EMBL" id="GGJ85345.1"/>
    </source>
</evidence>
<dbReference type="RefSeq" id="WP_229671079.1">
    <property type="nucleotide sequence ID" value="NZ_BMOE01000014.1"/>
</dbReference>
<protein>
    <submittedName>
        <fullName evidence="2">Uncharacterized protein</fullName>
    </submittedName>
</protein>